<dbReference type="InterPro" id="IPR030217">
    <property type="entry name" value="NXF_fam"/>
</dbReference>
<dbReference type="SUPFAM" id="SSF46934">
    <property type="entry name" value="UBA-like"/>
    <property type="match status" value="1"/>
</dbReference>
<evidence type="ECO:0000256" key="5">
    <source>
        <dbReference type="ARBA" id="ARBA00022737"/>
    </source>
</evidence>
<comment type="subcellular location">
    <subcellularLocation>
        <location evidence="1">Nucleus</location>
        <location evidence="1">Nucleoplasm</location>
    </subcellularLocation>
</comment>
<dbReference type="Gene3D" id="1.10.8.10">
    <property type="entry name" value="DNA helicase RuvA subunit, C-terminal domain"/>
    <property type="match status" value="1"/>
</dbReference>
<dbReference type="FunFam" id="1.10.8.10:FF:000018">
    <property type="entry name" value="Nuclear RNA export factor 1"/>
    <property type="match status" value="1"/>
</dbReference>
<dbReference type="InterPro" id="IPR005637">
    <property type="entry name" value="TAP_C_dom"/>
</dbReference>
<feature type="region of interest" description="Disordered" evidence="8">
    <location>
        <begin position="119"/>
        <end position="147"/>
    </location>
</feature>
<evidence type="ECO:0000313" key="11">
    <source>
        <dbReference type="Proteomes" id="UP000593567"/>
    </source>
</evidence>
<evidence type="ECO:0000256" key="4">
    <source>
        <dbReference type="ARBA" id="ARBA00022614"/>
    </source>
</evidence>
<dbReference type="Gene3D" id="3.10.450.50">
    <property type="match status" value="1"/>
</dbReference>
<evidence type="ECO:0000256" key="6">
    <source>
        <dbReference type="ARBA" id="ARBA00022816"/>
    </source>
</evidence>
<dbReference type="InterPro" id="IPR032710">
    <property type="entry name" value="NTF2-like_dom_sf"/>
</dbReference>
<keyword evidence="4" id="KW-0433">Leucine-rich repeat</keyword>
<comment type="similarity">
    <text evidence="2">Belongs to the NXF family.</text>
</comment>
<dbReference type="GO" id="GO:0005654">
    <property type="term" value="C:nucleoplasm"/>
    <property type="evidence" value="ECO:0007669"/>
    <property type="project" value="UniProtKB-SubCell"/>
</dbReference>
<reference evidence="10" key="1">
    <citation type="submission" date="2020-06" db="EMBL/GenBank/DDBJ databases">
        <title>Draft genome of Bugula neritina, a colonial animal packing powerful symbionts and potential medicines.</title>
        <authorList>
            <person name="Rayko M."/>
        </authorList>
    </citation>
    <scope>NUCLEOTIDE SEQUENCE [LARGE SCALE GENOMIC DNA]</scope>
    <source>
        <strain evidence="10">Kwan_BN1</strain>
    </source>
</reference>
<dbReference type="Pfam" id="PF22602">
    <property type="entry name" value="NXF_NTF2"/>
    <property type="match status" value="1"/>
</dbReference>
<comment type="caution">
    <text evidence="10">The sequence shown here is derived from an EMBL/GenBank/DDBJ whole genome shotgun (WGS) entry which is preliminary data.</text>
</comment>
<dbReference type="InterPro" id="IPR001611">
    <property type="entry name" value="Leu-rich_rpt"/>
</dbReference>
<dbReference type="SUPFAM" id="SSF54427">
    <property type="entry name" value="NTF2-like"/>
    <property type="match status" value="1"/>
</dbReference>
<dbReference type="AlphaFoldDB" id="A0A7J7K9T2"/>
<evidence type="ECO:0000259" key="9">
    <source>
        <dbReference type="PROSITE" id="PS51281"/>
    </source>
</evidence>
<dbReference type="CDD" id="cd14342">
    <property type="entry name" value="UBA_TAP-C"/>
    <property type="match status" value="1"/>
</dbReference>
<dbReference type="GO" id="GO:0003723">
    <property type="term" value="F:RNA binding"/>
    <property type="evidence" value="ECO:0007669"/>
    <property type="project" value="InterPro"/>
</dbReference>
<dbReference type="PROSITE" id="PS51281">
    <property type="entry name" value="TAP_C"/>
    <property type="match status" value="1"/>
</dbReference>
<dbReference type="GO" id="GO:0016973">
    <property type="term" value="P:poly(A)+ mRNA export from nucleus"/>
    <property type="evidence" value="ECO:0007669"/>
    <property type="project" value="TreeGrafter"/>
</dbReference>
<dbReference type="InterPro" id="IPR057125">
    <property type="entry name" value="NXF1/2/3/5-like_LRR"/>
</dbReference>
<feature type="compositionally biased region" description="Basic residues" evidence="8">
    <location>
        <begin position="119"/>
        <end position="130"/>
    </location>
</feature>
<evidence type="ECO:0000313" key="10">
    <source>
        <dbReference type="EMBL" id="KAF6034704.1"/>
    </source>
</evidence>
<dbReference type="PROSITE" id="PS51450">
    <property type="entry name" value="LRR"/>
    <property type="match status" value="1"/>
</dbReference>
<keyword evidence="3" id="KW-0813">Transport</keyword>
<evidence type="ECO:0000256" key="1">
    <source>
        <dbReference type="ARBA" id="ARBA00004642"/>
    </source>
</evidence>
<feature type="domain" description="TAP-C" evidence="9">
    <location>
        <begin position="595"/>
        <end position="648"/>
    </location>
</feature>
<dbReference type="SUPFAM" id="SSF52058">
    <property type="entry name" value="L domain-like"/>
    <property type="match status" value="1"/>
</dbReference>
<dbReference type="Gene3D" id="3.30.70.330">
    <property type="match status" value="1"/>
</dbReference>
<dbReference type="Pfam" id="PF03943">
    <property type="entry name" value="TAP_C"/>
    <property type="match status" value="1"/>
</dbReference>
<keyword evidence="7" id="KW-0539">Nucleus</keyword>
<organism evidence="10 11">
    <name type="scientific">Bugula neritina</name>
    <name type="common">Brown bryozoan</name>
    <name type="synonym">Sertularia neritina</name>
    <dbReference type="NCBI Taxonomy" id="10212"/>
    <lineage>
        <taxon>Eukaryota</taxon>
        <taxon>Metazoa</taxon>
        <taxon>Spiralia</taxon>
        <taxon>Lophotrochozoa</taxon>
        <taxon>Bryozoa</taxon>
        <taxon>Gymnolaemata</taxon>
        <taxon>Cheilostomatida</taxon>
        <taxon>Flustrina</taxon>
        <taxon>Buguloidea</taxon>
        <taxon>Bugulidae</taxon>
        <taxon>Bugula</taxon>
    </lineage>
</organism>
<proteinExistence type="inferred from homology"/>
<dbReference type="OrthoDB" id="25872at2759"/>
<dbReference type="InterPro" id="IPR032675">
    <property type="entry name" value="LRR_dom_sf"/>
</dbReference>
<evidence type="ECO:0000256" key="3">
    <source>
        <dbReference type="ARBA" id="ARBA00022448"/>
    </source>
</evidence>
<dbReference type="SUPFAM" id="SSF54928">
    <property type="entry name" value="RNA-binding domain, RBD"/>
    <property type="match status" value="1"/>
</dbReference>
<dbReference type="InterPro" id="IPR015245">
    <property type="entry name" value="Tap_RNA-bd"/>
</dbReference>
<name>A0A7J7K9T2_BUGNE</name>
<protein>
    <submittedName>
        <fullName evidence="10">NXF1</fullName>
    </submittedName>
</protein>
<accession>A0A7J7K9T2</accession>
<evidence type="ECO:0000256" key="7">
    <source>
        <dbReference type="ARBA" id="ARBA00023242"/>
    </source>
</evidence>
<keyword evidence="5" id="KW-0677">Repeat</keyword>
<dbReference type="EMBL" id="VXIV02001017">
    <property type="protein sequence ID" value="KAF6034704.1"/>
    <property type="molecule type" value="Genomic_DNA"/>
</dbReference>
<dbReference type="InterPro" id="IPR009060">
    <property type="entry name" value="UBA-like_sf"/>
</dbReference>
<dbReference type="InterPro" id="IPR035979">
    <property type="entry name" value="RBD_domain_sf"/>
</dbReference>
<keyword evidence="11" id="KW-1185">Reference proteome</keyword>
<dbReference type="Proteomes" id="UP000593567">
    <property type="component" value="Unassembled WGS sequence"/>
</dbReference>
<dbReference type="Pfam" id="PF09162">
    <property type="entry name" value="Tap-RNA_bind"/>
    <property type="match status" value="1"/>
</dbReference>
<dbReference type="SMART" id="SM00804">
    <property type="entry name" value="TAP_C"/>
    <property type="match status" value="1"/>
</dbReference>
<evidence type="ECO:0000256" key="2">
    <source>
        <dbReference type="ARBA" id="ARBA00009285"/>
    </source>
</evidence>
<dbReference type="Gene3D" id="3.80.10.10">
    <property type="entry name" value="Ribonuclease Inhibitor"/>
    <property type="match status" value="1"/>
</dbReference>
<dbReference type="Pfam" id="PF24048">
    <property type="entry name" value="LRR_NXF1-5"/>
    <property type="match status" value="1"/>
</dbReference>
<sequence>MDDQYDRQSYGGKGPRTISYRARGRGRGRGGFRNNYSQHDDRGDSFTLHCSTFVCALLDSIHNDYCLLIGSRKHNFCGVSKFVYSSTINKVYPLAAFLIHCFITDNRTLTERLGERMGYRGRGRDKKGRRGGYIAQRHQDQGHSKQVNGPQWYQVTIPYGTQAGKDFIYESINELLDIPFQPISYKEEGKASVFYVELSFSSIEALKAVNKRITMPNGFKMMVTVRQETPPVPKVVEGALMEKLLSTMNELYIIENKVLDLSALHKHESLKPDFLPLNRPQVMTSVVSIICEHIAQDLVALNLSNNRLSSLVHLEKAVSSTPNLQGLDLSNNPELRESELDRLKGWNLTEINLTGTSIAKRNSDDFNTYLSNVRKRFPNIVILDGNNAPPPIKFEIEEAEEKRLPVPKFNFFGVDNECQSLVMRFIEQGVHDRVTFSTSFWFYPDENAKQHRFDIGSSRNLMRIPPQERNGKRVHYGKEAVVKFLAEEFPETNHLMETINADVIHHSPQMLSFTITGLYEESRSSKSFKVTRLFSRNFTAVYQGAGIVIISEQLSFSNANPDRRGRMVANGSKRSAAALSSQPSVSTVSAPVDETAQNAMVQRFMVDSGMNAHYSRECLVVHNWNYEEAGKKFTILKAEGKIPPDAYC</sequence>
<keyword evidence="6" id="KW-0509">mRNA transport</keyword>
<dbReference type="PANTHER" id="PTHR10662">
    <property type="entry name" value="NUCLEAR RNA EXPORT FACTOR"/>
    <property type="match status" value="1"/>
</dbReference>
<feature type="region of interest" description="Disordered" evidence="8">
    <location>
        <begin position="1"/>
        <end position="33"/>
    </location>
</feature>
<dbReference type="InterPro" id="IPR002075">
    <property type="entry name" value="NTF2_dom"/>
</dbReference>
<evidence type="ECO:0000256" key="8">
    <source>
        <dbReference type="SAM" id="MobiDB-lite"/>
    </source>
</evidence>
<dbReference type="GO" id="GO:0005737">
    <property type="term" value="C:cytoplasm"/>
    <property type="evidence" value="ECO:0007669"/>
    <property type="project" value="InterPro"/>
</dbReference>
<gene>
    <name evidence="10" type="ORF">EB796_006984</name>
</gene>
<dbReference type="PANTHER" id="PTHR10662:SF22">
    <property type="entry name" value="NUCLEAR RNA EXPORT FACTOR 1"/>
    <property type="match status" value="1"/>
</dbReference>
<dbReference type="InterPro" id="IPR012677">
    <property type="entry name" value="Nucleotide-bd_a/b_plait_sf"/>
</dbReference>